<dbReference type="Gene3D" id="2.80.10.50">
    <property type="match status" value="1"/>
</dbReference>
<dbReference type="InterPro" id="IPR031755">
    <property type="entry name" value="Inhibitor_I66"/>
</dbReference>
<accession>A0AA38U752</accession>
<reference evidence="1" key="1">
    <citation type="submission" date="2022-08" db="EMBL/GenBank/DDBJ databases">
        <authorList>
            <consortium name="DOE Joint Genome Institute"/>
            <person name="Min B."/>
            <person name="Riley R."/>
            <person name="Sierra-Patev S."/>
            <person name="Naranjo-Ortiz M."/>
            <person name="Looney B."/>
            <person name="Konkel Z."/>
            <person name="Slot J.C."/>
            <person name="Sakamoto Y."/>
            <person name="Steenwyk J.L."/>
            <person name="Rokas A."/>
            <person name="Carro J."/>
            <person name="Camarero S."/>
            <person name="Ferreira P."/>
            <person name="Molpeceres G."/>
            <person name="Ruiz-Duenas F.J."/>
            <person name="Serrano A."/>
            <person name="Henrissat B."/>
            <person name="Drula E."/>
            <person name="Hughes K.W."/>
            <person name="Mata J.L."/>
            <person name="Ishikawa N.K."/>
            <person name="Vargas-Isla R."/>
            <person name="Ushijima S."/>
            <person name="Smith C.A."/>
            <person name="Ahrendt S."/>
            <person name="Andreopoulos W."/>
            <person name="He G."/>
            <person name="Labutti K."/>
            <person name="Lipzen A."/>
            <person name="Ng V."/>
            <person name="Sandor L."/>
            <person name="Barry K."/>
            <person name="Martinez A.T."/>
            <person name="Xiao Y."/>
            <person name="Gibbons J.G."/>
            <person name="Terashima K."/>
            <person name="Hibbett D.S."/>
            <person name="Grigoriev I.V."/>
        </authorList>
    </citation>
    <scope>NUCLEOTIDE SEQUENCE</scope>
    <source>
        <strain evidence="1">TFB9207</strain>
    </source>
</reference>
<evidence type="ECO:0000313" key="2">
    <source>
        <dbReference type="Proteomes" id="UP001163846"/>
    </source>
</evidence>
<name>A0AA38U752_9AGAR</name>
<sequence>MALETGLYIIKNADKIVGRALAEDLSLLPRRIILAESDNKSIWVIEKLDNDTYKFISEGSPTTHFDHKVFGLLLEHDKATKWHVIPVSQHGDNAYLIADTDLKGGWVAPEHVGEQIIFRPLIVQPSEPPRYPGNQVFNIIKVDE</sequence>
<dbReference type="GO" id="GO:0004867">
    <property type="term" value="F:serine-type endopeptidase inhibitor activity"/>
    <property type="evidence" value="ECO:0007669"/>
    <property type="project" value="InterPro"/>
</dbReference>
<organism evidence="1 2">
    <name type="scientific">Lentinula raphanica</name>
    <dbReference type="NCBI Taxonomy" id="153919"/>
    <lineage>
        <taxon>Eukaryota</taxon>
        <taxon>Fungi</taxon>
        <taxon>Dikarya</taxon>
        <taxon>Basidiomycota</taxon>
        <taxon>Agaricomycotina</taxon>
        <taxon>Agaricomycetes</taxon>
        <taxon>Agaricomycetidae</taxon>
        <taxon>Agaricales</taxon>
        <taxon>Marasmiineae</taxon>
        <taxon>Omphalotaceae</taxon>
        <taxon>Lentinula</taxon>
    </lineage>
</organism>
<dbReference type="EMBL" id="MU806843">
    <property type="protein sequence ID" value="KAJ3832830.1"/>
    <property type="molecule type" value="Genomic_DNA"/>
</dbReference>
<evidence type="ECO:0000313" key="1">
    <source>
        <dbReference type="EMBL" id="KAJ3832830.1"/>
    </source>
</evidence>
<gene>
    <name evidence="1" type="ORF">F5878DRAFT_547575</name>
</gene>
<dbReference type="CDD" id="cd23428">
    <property type="entry name" value="beta-trefoil_Ricin_SPI"/>
    <property type="match status" value="1"/>
</dbReference>
<protein>
    <submittedName>
        <fullName evidence="1">Serine protease inhibitor</fullName>
    </submittedName>
</protein>
<dbReference type="AlphaFoldDB" id="A0AA38U752"/>
<dbReference type="Proteomes" id="UP001163846">
    <property type="component" value="Unassembled WGS sequence"/>
</dbReference>
<keyword evidence="2" id="KW-1185">Reference proteome</keyword>
<proteinExistence type="predicted"/>
<dbReference type="Pfam" id="PF16850">
    <property type="entry name" value="Inhibitor_I66"/>
    <property type="match status" value="1"/>
</dbReference>
<comment type="caution">
    <text evidence="1">The sequence shown here is derived from an EMBL/GenBank/DDBJ whole genome shotgun (WGS) entry which is preliminary data.</text>
</comment>